<dbReference type="PANTHER" id="PTHR43214">
    <property type="entry name" value="TWO-COMPONENT RESPONSE REGULATOR"/>
    <property type="match status" value="1"/>
</dbReference>
<dbReference type="PANTHER" id="PTHR43214:SF24">
    <property type="entry name" value="TRANSCRIPTIONAL REGULATORY PROTEIN NARL-RELATED"/>
    <property type="match status" value="1"/>
</dbReference>
<evidence type="ECO:0000259" key="6">
    <source>
        <dbReference type="PROSITE" id="PS50043"/>
    </source>
</evidence>
<dbReference type="InterPro" id="IPR000792">
    <property type="entry name" value="Tscrpt_reg_LuxR_C"/>
</dbReference>
<name>A0ABZ2PEW9_9NOCA</name>
<dbReference type="Gene3D" id="3.40.50.2300">
    <property type="match status" value="1"/>
</dbReference>
<protein>
    <submittedName>
        <fullName evidence="8">Response regulator transcription factor</fullName>
    </submittedName>
</protein>
<dbReference type="InterPro" id="IPR016032">
    <property type="entry name" value="Sig_transdc_resp-reg_C-effctor"/>
</dbReference>
<evidence type="ECO:0000256" key="2">
    <source>
        <dbReference type="ARBA" id="ARBA00023015"/>
    </source>
</evidence>
<evidence type="ECO:0000256" key="1">
    <source>
        <dbReference type="ARBA" id="ARBA00022553"/>
    </source>
</evidence>
<keyword evidence="4" id="KW-0804">Transcription</keyword>
<dbReference type="InterPro" id="IPR039420">
    <property type="entry name" value="WalR-like"/>
</dbReference>
<evidence type="ECO:0000313" key="9">
    <source>
        <dbReference type="Proteomes" id="UP001432000"/>
    </source>
</evidence>
<evidence type="ECO:0000313" key="8">
    <source>
        <dbReference type="EMBL" id="WXG67637.1"/>
    </source>
</evidence>
<keyword evidence="2" id="KW-0805">Transcription regulation</keyword>
<dbReference type="PROSITE" id="PS50043">
    <property type="entry name" value="HTH_LUXR_2"/>
    <property type="match status" value="1"/>
</dbReference>
<feature type="modified residue" description="4-aspartylphosphate" evidence="5">
    <location>
        <position position="52"/>
    </location>
</feature>
<dbReference type="SMART" id="SM00421">
    <property type="entry name" value="HTH_LUXR"/>
    <property type="match status" value="1"/>
</dbReference>
<dbReference type="RefSeq" id="WP_338887324.1">
    <property type="nucleotide sequence ID" value="NZ_CP147846.1"/>
</dbReference>
<dbReference type="EMBL" id="CP147846">
    <property type="protein sequence ID" value="WXG67637.1"/>
    <property type="molecule type" value="Genomic_DNA"/>
</dbReference>
<dbReference type="Pfam" id="PF00072">
    <property type="entry name" value="Response_reg"/>
    <property type="match status" value="1"/>
</dbReference>
<dbReference type="CDD" id="cd06170">
    <property type="entry name" value="LuxR_C_like"/>
    <property type="match status" value="1"/>
</dbReference>
<dbReference type="InterPro" id="IPR011006">
    <property type="entry name" value="CheY-like_superfamily"/>
</dbReference>
<dbReference type="SUPFAM" id="SSF52172">
    <property type="entry name" value="CheY-like"/>
    <property type="match status" value="1"/>
</dbReference>
<dbReference type="SUPFAM" id="SSF46894">
    <property type="entry name" value="C-terminal effector domain of the bipartite response regulators"/>
    <property type="match status" value="1"/>
</dbReference>
<evidence type="ECO:0000256" key="4">
    <source>
        <dbReference type="ARBA" id="ARBA00023163"/>
    </source>
</evidence>
<gene>
    <name evidence="8" type="ORF">WDS16_20750</name>
</gene>
<dbReference type="CDD" id="cd17535">
    <property type="entry name" value="REC_NarL-like"/>
    <property type="match status" value="1"/>
</dbReference>
<dbReference type="Proteomes" id="UP001432000">
    <property type="component" value="Chromosome"/>
</dbReference>
<reference evidence="8 9" key="1">
    <citation type="submission" date="2024-03" db="EMBL/GenBank/DDBJ databases">
        <title>Natural products discovery in diverse microorganisms through a two-stage MS feature dereplication strategy.</title>
        <authorList>
            <person name="Zhang R."/>
        </authorList>
    </citation>
    <scope>NUCLEOTIDE SEQUENCE [LARGE SCALE GENOMIC DNA]</scope>
    <source>
        <strain evidence="8 9">18930</strain>
    </source>
</reference>
<accession>A0ABZ2PEW9</accession>
<evidence type="ECO:0000259" key="7">
    <source>
        <dbReference type="PROSITE" id="PS50110"/>
    </source>
</evidence>
<evidence type="ECO:0000256" key="3">
    <source>
        <dbReference type="ARBA" id="ARBA00023125"/>
    </source>
</evidence>
<keyword evidence="9" id="KW-1185">Reference proteome</keyword>
<feature type="domain" description="HTH luxR-type" evidence="6">
    <location>
        <begin position="143"/>
        <end position="216"/>
    </location>
</feature>
<dbReference type="Pfam" id="PF00196">
    <property type="entry name" value="GerE"/>
    <property type="match status" value="1"/>
</dbReference>
<keyword evidence="1 5" id="KW-0597">Phosphoprotein</keyword>
<dbReference type="PROSITE" id="PS50110">
    <property type="entry name" value="RESPONSE_REGULATORY"/>
    <property type="match status" value="1"/>
</dbReference>
<dbReference type="InterPro" id="IPR058245">
    <property type="entry name" value="NreC/VraR/RcsB-like_REC"/>
</dbReference>
<feature type="domain" description="Response regulatory" evidence="7">
    <location>
        <begin position="2"/>
        <end position="123"/>
    </location>
</feature>
<sequence length="216" mass="23678">MRVVLAEDNALLREGLQMLLERNGFMTVEAVGSAQELLAACRRHDPDLVITDVRMPPDFGSEGLAAASQLRQEKPNLPIVVLSQYIEQSYVAELLDGTGGTGIGYLLKDRVSDVRDFADTLRRVQSGATVIDPAVISQMISRRHDPLQRLTARERDVLVVAEGHSNAAIARALFISEAAVVKHIGNIMMKLDIPPNGDQNRRVTAVLAYLRAQEQG</sequence>
<organism evidence="8 9">
    <name type="scientific">Rhodococcus sovatensis</name>
    <dbReference type="NCBI Taxonomy" id="1805840"/>
    <lineage>
        <taxon>Bacteria</taxon>
        <taxon>Bacillati</taxon>
        <taxon>Actinomycetota</taxon>
        <taxon>Actinomycetes</taxon>
        <taxon>Mycobacteriales</taxon>
        <taxon>Nocardiaceae</taxon>
        <taxon>Rhodococcus</taxon>
    </lineage>
</organism>
<dbReference type="InterPro" id="IPR001789">
    <property type="entry name" value="Sig_transdc_resp-reg_receiver"/>
</dbReference>
<keyword evidence="3" id="KW-0238">DNA-binding</keyword>
<dbReference type="SMART" id="SM00448">
    <property type="entry name" value="REC"/>
    <property type="match status" value="1"/>
</dbReference>
<evidence type="ECO:0000256" key="5">
    <source>
        <dbReference type="PROSITE-ProRule" id="PRU00169"/>
    </source>
</evidence>
<proteinExistence type="predicted"/>